<name>A0ACB8TWY1_9APHY</name>
<dbReference type="Proteomes" id="UP001055072">
    <property type="component" value="Unassembled WGS sequence"/>
</dbReference>
<protein>
    <submittedName>
        <fullName evidence="1">Uncharacterized protein</fullName>
    </submittedName>
</protein>
<gene>
    <name evidence="1" type="ORF">BDY19DRAFT_354359</name>
</gene>
<evidence type="ECO:0000313" key="1">
    <source>
        <dbReference type="EMBL" id="KAI0086319.1"/>
    </source>
</evidence>
<comment type="caution">
    <text evidence="1">The sequence shown here is derived from an EMBL/GenBank/DDBJ whole genome shotgun (WGS) entry which is preliminary data.</text>
</comment>
<reference evidence="1" key="1">
    <citation type="journal article" date="2021" name="Environ. Microbiol.">
        <title>Gene family expansions and transcriptome signatures uncover fungal adaptations to wood decay.</title>
        <authorList>
            <person name="Hage H."/>
            <person name="Miyauchi S."/>
            <person name="Viragh M."/>
            <person name="Drula E."/>
            <person name="Min B."/>
            <person name="Chaduli D."/>
            <person name="Navarro D."/>
            <person name="Favel A."/>
            <person name="Norest M."/>
            <person name="Lesage-Meessen L."/>
            <person name="Balint B."/>
            <person name="Merenyi Z."/>
            <person name="de Eugenio L."/>
            <person name="Morin E."/>
            <person name="Martinez A.T."/>
            <person name="Baldrian P."/>
            <person name="Stursova M."/>
            <person name="Martinez M.J."/>
            <person name="Novotny C."/>
            <person name="Magnuson J.K."/>
            <person name="Spatafora J.W."/>
            <person name="Maurice S."/>
            <person name="Pangilinan J."/>
            <person name="Andreopoulos W."/>
            <person name="LaButti K."/>
            <person name="Hundley H."/>
            <person name="Na H."/>
            <person name="Kuo A."/>
            <person name="Barry K."/>
            <person name="Lipzen A."/>
            <person name="Henrissat B."/>
            <person name="Riley R."/>
            <person name="Ahrendt S."/>
            <person name="Nagy L.G."/>
            <person name="Grigoriev I.V."/>
            <person name="Martin F."/>
            <person name="Rosso M.N."/>
        </authorList>
    </citation>
    <scope>NUCLEOTIDE SEQUENCE</scope>
    <source>
        <strain evidence="1">CBS 384.51</strain>
    </source>
</reference>
<sequence>MNPSLDAQRVASPLETLTDHFINCASGRKRIYSDILDDSSPQTMWSSFTPNSRITGNVFSMSDKLTSITLFLLTPLFMVVMFTFCSIMLTIRGLPFGLIILTIWEHATHTVPNDAPSFFRAMLDTSQIGIIGSVTIGTLIGVVTSIVYLARANVPVGIRSLAPQRRLPYISSDGKKGVPWQYRGDAPIVVCAGIVIGSATVPVAYCAMRQWGWTLKNVPEDATRPTLIAFLGALCSTIVEYGRARSQRADEEKMLSVNDDNLGADLHIMTRWSAGEEVGGAKPTEA</sequence>
<evidence type="ECO:0000313" key="2">
    <source>
        <dbReference type="Proteomes" id="UP001055072"/>
    </source>
</evidence>
<dbReference type="EMBL" id="MU274924">
    <property type="protein sequence ID" value="KAI0086319.1"/>
    <property type="molecule type" value="Genomic_DNA"/>
</dbReference>
<organism evidence="1 2">
    <name type="scientific">Irpex rosettiformis</name>
    <dbReference type="NCBI Taxonomy" id="378272"/>
    <lineage>
        <taxon>Eukaryota</taxon>
        <taxon>Fungi</taxon>
        <taxon>Dikarya</taxon>
        <taxon>Basidiomycota</taxon>
        <taxon>Agaricomycotina</taxon>
        <taxon>Agaricomycetes</taxon>
        <taxon>Polyporales</taxon>
        <taxon>Irpicaceae</taxon>
        <taxon>Irpex</taxon>
    </lineage>
</organism>
<accession>A0ACB8TWY1</accession>
<proteinExistence type="predicted"/>
<keyword evidence="2" id="KW-1185">Reference proteome</keyword>